<dbReference type="InterPro" id="IPR002347">
    <property type="entry name" value="SDR_fam"/>
</dbReference>
<gene>
    <name evidence="2" type="ORF">DRB17_07360</name>
</gene>
<dbReference type="CDD" id="cd05325">
    <property type="entry name" value="carb_red_sniffer_like_SDR_c"/>
    <property type="match status" value="1"/>
</dbReference>
<dbReference type="Gene3D" id="3.40.50.720">
    <property type="entry name" value="NAD(P)-binding Rossmann-like Domain"/>
    <property type="match status" value="1"/>
</dbReference>
<organism evidence="2 3">
    <name type="scientific">Ferruginivarius sediminum</name>
    <dbReference type="NCBI Taxonomy" id="2661937"/>
    <lineage>
        <taxon>Bacteria</taxon>
        <taxon>Pseudomonadati</taxon>
        <taxon>Pseudomonadota</taxon>
        <taxon>Alphaproteobacteria</taxon>
        <taxon>Rhodospirillales</taxon>
        <taxon>Rhodospirillaceae</taxon>
        <taxon>Ferruginivarius</taxon>
    </lineage>
</organism>
<name>A0A369TAV7_9PROT</name>
<accession>A0A369TAV7</accession>
<evidence type="ECO:0000313" key="3">
    <source>
        <dbReference type="Proteomes" id="UP000253941"/>
    </source>
</evidence>
<evidence type="ECO:0000256" key="1">
    <source>
        <dbReference type="RuleBase" id="RU000363"/>
    </source>
</evidence>
<proteinExistence type="inferred from homology"/>
<comment type="caution">
    <text evidence="2">The sequence shown here is derived from an EMBL/GenBank/DDBJ whole genome shotgun (WGS) entry which is preliminary data.</text>
</comment>
<comment type="similarity">
    <text evidence="1">Belongs to the short-chain dehydrogenases/reductases (SDR) family.</text>
</comment>
<evidence type="ECO:0000313" key="2">
    <source>
        <dbReference type="EMBL" id="RDD62461.1"/>
    </source>
</evidence>
<dbReference type="InterPro" id="IPR052184">
    <property type="entry name" value="SDR_enzymes"/>
</dbReference>
<dbReference type="EMBL" id="QPMH01000005">
    <property type="protein sequence ID" value="RDD62461.1"/>
    <property type="molecule type" value="Genomic_DNA"/>
</dbReference>
<protein>
    <submittedName>
        <fullName evidence="2">SDR family NAD(P)-dependent oxidoreductase</fullName>
    </submittedName>
</protein>
<dbReference type="GO" id="GO:0016616">
    <property type="term" value="F:oxidoreductase activity, acting on the CH-OH group of donors, NAD or NADP as acceptor"/>
    <property type="evidence" value="ECO:0007669"/>
    <property type="project" value="TreeGrafter"/>
</dbReference>
<dbReference type="Pfam" id="PF00106">
    <property type="entry name" value="adh_short"/>
    <property type="match status" value="1"/>
</dbReference>
<dbReference type="PRINTS" id="PR00081">
    <property type="entry name" value="GDHRDH"/>
</dbReference>
<dbReference type="PANTHER" id="PTHR45458:SF1">
    <property type="entry name" value="SHORT CHAIN DEHYDROGENASE"/>
    <property type="match status" value="1"/>
</dbReference>
<keyword evidence="3" id="KW-1185">Reference proteome</keyword>
<dbReference type="RefSeq" id="WP_114581557.1">
    <property type="nucleotide sequence ID" value="NZ_QPMH01000005.1"/>
</dbReference>
<dbReference type="Proteomes" id="UP000253941">
    <property type="component" value="Unassembled WGS sequence"/>
</dbReference>
<sequence length="233" mass="25133">MPTALITGANRGLGYEFTRQLRERGWRVHACCRLPDRARALKALAAETEDAAGEVLRHRLDVTNGLQLAALGRELADESIDLLINNAGIFGPRGGFGKIAYEDWLQVFNVNTLAPMHVAETFAPHLARAEWPKLVNISSRLGSIAENERSGAHIYRSSKAALNMVTKCLSIDLKERGIVVAALNPGWVSTDMGGKDAPTSARDSVAGLLGVIDGLGEEDCGGFYSYDGTSLPW</sequence>
<dbReference type="AlphaFoldDB" id="A0A369TAV7"/>
<reference evidence="2 3" key="1">
    <citation type="submission" date="2018-07" db="EMBL/GenBank/DDBJ databases">
        <title>Venubactetium sediminum gen. nov., sp. nov., isolated from a marine solar saltern.</title>
        <authorList>
            <person name="Wang S."/>
        </authorList>
    </citation>
    <scope>NUCLEOTIDE SEQUENCE [LARGE SCALE GENOMIC DNA]</scope>
    <source>
        <strain evidence="2 3">WD2A32</strain>
    </source>
</reference>
<dbReference type="InterPro" id="IPR036291">
    <property type="entry name" value="NAD(P)-bd_dom_sf"/>
</dbReference>
<dbReference type="SUPFAM" id="SSF51735">
    <property type="entry name" value="NAD(P)-binding Rossmann-fold domains"/>
    <property type="match status" value="1"/>
</dbReference>
<dbReference type="PRINTS" id="PR00080">
    <property type="entry name" value="SDRFAMILY"/>
</dbReference>
<dbReference type="PANTHER" id="PTHR45458">
    <property type="entry name" value="SHORT-CHAIN DEHYDROGENASE/REDUCTASE SDR"/>
    <property type="match status" value="1"/>
</dbReference>